<sequence>MKATVTVLLAALSLSEVMTGAAATNSQCYDHFLRTDHCVVAAANEQQRCGANNHHGKLLEGVQLMTMQTTTEKRSLVRRYDTTIPASTDAHVAFRCPIPKNPDSSWDNTACLWSGSGSGKVGWVDQGFAKNCGKKIWIQKQGQKGTVQYARISGGCEFRPNNIDESVGCFNLAVNQKVFDGFNPTTEEKNNHRLKGILSWDFNNPNGKTPLDGAA</sequence>
<dbReference type="EMBL" id="AJIL01000263">
    <property type="protein sequence ID" value="KNE90322.1"/>
    <property type="molecule type" value="Genomic_DNA"/>
</dbReference>
<evidence type="ECO:0008006" key="4">
    <source>
        <dbReference type="Google" id="ProtNLM"/>
    </source>
</evidence>
<reference evidence="3" key="1">
    <citation type="submission" date="2014-03" db="EMBL/GenBank/DDBJ databases">
        <title>The Genome Sequence of Puccinia striiformis f. sp. tritici PST-78.</title>
        <authorList>
            <consortium name="The Broad Institute Genome Sequencing Platform"/>
            <person name="Cuomo C."/>
            <person name="Hulbert S."/>
            <person name="Chen X."/>
            <person name="Walker B."/>
            <person name="Young S.K."/>
            <person name="Zeng Q."/>
            <person name="Gargeya S."/>
            <person name="Fitzgerald M."/>
            <person name="Haas B."/>
            <person name="Abouelleil A."/>
            <person name="Alvarado L."/>
            <person name="Arachchi H.M."/>
            <person name="Berlin A.M."/>
            <person name="Chapman S.B."/>
            <person name="Goldberg J."/>
            <person name="Griggs A."/>
            <person name="Gujja S."/>
            <person name="Hansen M."/>
            <person name="Howarth C."/>
            <person name="Imamovic A."/>
            <person name="Larimer J."/>
            <person name="McCowan C."/>
            <person name="Montmayeur A."/>
            <person name="Murphy C."/>
            <person name="Neiman D."/>
            <person name="Pearson M."/>
            <person name="Priest M."/>
            <person name="Roberts A."/>
            <person name="Saif S."/>
            <person name="Shea T."/>
            <person name="Sisk P."/>
            <person name="Sykes S."/>
            <person name="Wortman J."/>
            <person name="Nusbaum C."/>
            <person name="Birren B."/>
        </authorList>
    </citation>
    <scope>NUCLEOTIDE SEQUENCE [LARGE SCALE GENOMIC DNA]</scope>
    <source>
        <strain evidence="3">race PST-78</strain>
    </source>
</reference>
<organism evidence="2 3">
    <name type="scientific">Puccinia striiformis f. sp. tritici PST-78</name>
    <dbReference type="NCBI Taxonomy" id="1165861"/>
    <lineage>
        <taxon>Eukaryota</taxon>
        <taxon>Fungi</taxon>
        <taxon>Dikarya</taxon>
        <taxon>Basidiomycota</taxon>
        <taxon>Pucciniomycotina</taxon>
        <taxon>Pucciniomycetes</taxon>
        <taxon>Pucciniales</taxon>
        <taxon>Pucciniaceae</taxon>
        <taxon>Puccinia</taxon>
    </lineage>
</organism>
<evidence type="ECO:0000256" key="1">
    <source>
        <dbReference type="SAM" id="SignalP"/>
    </source>
</evidence>
<dbReference type="AlphaFoldDB" id="A0A0L0UTC7"/>
<feature type="chain" id="PRO_5005548963" description="Secreted protein" evidence="1">
    <location>
        <begin position="24"/>
        <end position="215"/>
    </location>
</feature>
<name>A0A0L0UTC7_9BASI</name>
<evidence type="ECO:0000313" key="2">
    <source>
        <dbReference type="EMBL" id="KNE90322.1"/>
    </source>
</evidence>
<proteinExistence type="predicted"/>
<dbReference type="Proteomes" id="UP000054564">
    <property type="component" value="Unassembled WGS sequence"/>
</dbReference>
<evidence type="ECO:0000313" key="3">
    <source>
        <dbReference type="Proteomes" id="UP000054564"/>
    </source>
</evidence>
<accession>A0A0L0UTC7</accession>
<keyword evidence="1" id="KW-0732">Signal</keyword>
<comment type="caution">
    <text evidence="2">The sequence shown here is derived from an EMBL/GenBank/DDBJ whole genome shotgun (WGS) entry which is preliminary data.</text>
</comment>
<feature type="signal peptide" evidence="1">
    <location>
        <begin position="1"/>
        <end position="23"/>
    </location>
</feature>
<keyword evidence="3" id="KW-1185">Reference proteome</keyword>
<protein>
    <recommendedName>
        <fullName evidence="4">Secreted protein</fullName>
    </recommendedName>
</protein>
<dbReference type="OrthoDB" id="10273941at2759"/>
<gene>
    <name evidence="2" type="ORF">PSTG_16226</name>
</gene>